<keyword evidence="4" id="KW-1185">Reference proteome</keyword>
<evidence type="ECO:0000256" key="1">
    <source>
        <dbReference type="SAM" id="SignalP"/>
    </source>
</evidence>
<dbReference type="Pfam" id="PF09992">
    <property type="entry name" value="NAGPA"/>
    <property type="match status" value="1"/>
</dbReference>
<keyword evidence="3" id="KW-0326">Glycosidase</keyword>
<keyword evidence="1" id="KW-0732">Signal</keyword>
<dbReference type="RefSeq" id="WP_311787937.1">
    <property type="nucleotide sequence ID" value="NZ_JALDYY010000012.1"/>
</dbReference>
<protein>
    <submittedName>
        <fullName evidence="3">Phosphodiester glycosidase family protein</fullName>
    </submittedName>
</protein>
<evidence type="ECO:0000313" key="4">
    <source>
        <dbReference type="Proteomes" id="UP001161580"/>
    </source>
</evidence>
<proteinExistence type="predicted"/>
<comment type="caution">
    <text evidence="3">The sequence shown here is derived from an EMBL/GenBank/DDBJ whole genome shotgun (WGS) entry which is preliminary data.</text>
</comment>
<dbReference type="Proteomes" id="UP001161580">
    <property type="component" value="Unassembled WGS sequence"/>
</dbReference>
<feature type="domain" description="Phosphodiester glycosidase" evidence="2">
    <location>
        <begin position="78"/>
        <end position="225"/>
    </location>
</feature>
<dbReference type="InterPro" id="IPR018711">
    <property type="entry name" value="NAGPA"/>
</dbReference>
<sequence length="249" mass="26767">MRAKAMLLAAIAWLLAASGLAAAEPCSNVSHSGARYLVCTFQPSVSTIRVFNADQGGKPYGSFRSLEAALERQGEFLQFATNGGMYHPDMRPVGLLVENGKQKKPAVTGGGWGNFHLLPNGIFYIGAGRAGVMETNTFLASGIKPAFATQSGPMLVIDGRLHPKFLPDSDSFKIRNGVGIDGKGRVRFVISDDPVRFHDLATLFRDKLGCRNALYLDGTISSLYWPQGGRRDALFPLGPIIAVVGIARK</sequence>
<dbReference type="GO" id="GO:0016798">
    <property type="term" value="F:hydrolase activity, acting on glycosyl bonds"/>
    <property type="evidence" value="ECO:0007669"/>
    <property type="project" value="UniProtKB-KW"/>
</dbReference>
<feature type="chain" id="PRO_5042030375" evidence="1">
    <location>
        <begin position="23"/>
        <end position="249"/>
    </location>
</feature>
<evidence type="ECO:0000259" key="2">
    <source>
        <dbReference type="Pfam" id="PF09992"/>
    </source>
</evidence>
<gene>
    <name evidence="3" type="ORF">MRS75_15480</name>
</gene>
<keyword evidence="3" id="KW-0378">Hydrolase</keyword>
<accession>A0AAE3QHY5</accession>
<feature type="signal peptide" evidence="1">
    <location>
        <begin position="1"/>
        <end position="22"/>
    </location>
</feature>
<reference evidence="3" key="1">
    <citation type="submission" date="2022-03" db="EMBL/GenBank/DDBJ databases">
        <title>Fererhizobium litorale gen. nov., sp. nov., isolated from sandy sediments of the Sea of Japan seashore.</title>
        <authorList>
            <person name="Romanenko L."/>
            <person name="Kurilenko V."/>
            <person name="Otstavnykh N."/>
            <person name="Svetashev V."/>
            <person name="Tekutyeva L."/>
            <person name="Isaeva M."/>
            <person name="Mikhailov V."/>
        </authorList>
    </citation>
    <scope>NUCLEOTIDE SEQUENCE</scope>
    <source>
        <strain evidence="3">KMM 9576</strain>
    </source>
</reference>
<organism evidence="3 4">
    <name type="scientific">Ferirhizobium litorale</name>
    <dbReference type="NCBI Taxonomy" id="2927786"/>
    <lineage>
        <taxon>Bacteria</taxon>
        <taxon>Pseudomonadati</taxon>
        <taxon>Pseudomonadota</taxon>
        <taxon>Alphaproteobacteria</taxon>
        <taxon>Hyphomicrobiales</taxon>
        <taxon>Rhizobiaceae</taxon>
        <taxon>Ferirhizobium</taxon>
    </lineage>
</organism>
<dbReference type="AlphaFoldDB" id="A0AAE3QHY5"/>
<evidence type="ECO:0000313" key="3">
    <source>
        <dbReference type="EMBL" id="MDI7923479.1"/>
    </source>
</evidence>
<dbReference type="EMBL" id="JALDYZ010000008">
    <property type="protein sequence ID" value="MDI7923479.1"/>
    <property type="molecule type" value="Genomic_DNA"/>
</dbReference>
<name>A0AAE3QHY5_9HYPH</name>